<dbReference type="Gene3D" id="2.60.40.2390">
    <property type="match status" value="1"/>
</dbReference>
<feature type="domain" description="DUF3859" evidence="2">
    <location>
        <begin position="40"/>
        <end position="160"/>
    </location>
</feature>
<feature type="signal peptide" evidence="1">
    <location>
        <begin position="1"/>
        <end position="22"/>
    </location>
</feature>
<dbReference type="EMBL" id="JBHSLV010000016">
    <property type="protein sequence ID" value="MFC5392802.1"/>
    <property type="molecule type" value="Genomic_DNA"/>
</dbReference>
<evidence type="ECO:0000256" key="1">
    <source>
        <dbReference type="SAM" id="SignalP"/>
    </source>
</evidence>
<organism evidence="3 4">
    <name type="scientific">Bosea vestrisii</name>
    <dbReference type="NCBI Taxonomy" id="151416"/>
    <lineage>
        <taxon>Bacteria</taxon>
        <taxon>Pseudomonadati</taxon>
        <taxon>Pseudomonadota</taxon>
        <taxon>Alphaproteobacteria</taxon>
        <taxon>Hyphomicrobiales</taxon>
        <taxon>Boseaceae</taxon>
        <taxon>Bosea</taxon>
    </lineage>
</organism>
<dbReference type="Proteomes" id="UP001596104">
    <property type="component" value="Unassembled WGS sequence"/>
</dbReference>
<dbReference type="Pfam" id="PF12975">
    <property type="entry name" value="DUF3859"/>
    <property type="match status" value="1"/>
</dbReference>
<accession>A0ABW0H813</accession>
<reference evidence="4" key="1">
    <citation type="journal article" date="2019" name="Int. J. Syst. Evol. Microbiol.">
        <title>The Global Catalogue of Microorganisms (GCM) 10K type strain sequencing project: providing services to taxonomists for standard genome sequencing and annotation.</title>
        <authorList>
            <consortium name="The Broad Institute Genomics Platform"/>
            <consortium name="The Broad Institute Genome Sequencing Center for Infectious Disease"/>
            <person name="Wu L."/>
            <person name="Ma J."/>
        </authorList>
    </citation>
    <scope>NUCLEOTIDE SEQUENCE [LARGE SCALE GENOMIC DNA]</scope>
    <source>
        <strain evidence="4">CGMCC 1.16326</strain>
    </source>
</reference>
<feature type="chain" id="PRO_5047225420" evidence="1">
    <location>
        <begin position="23"/>
        <end position="175"/>
    </location>
</feature>
<evidence type="ECO:0000313" key="4">
    <source>
        <dbReference type="Proteomes" id="UP001596104"/>
    </source>
</evidence>
<protein>
    <submittedName>
        <fullName evidence="3">DUF3859 domain-containing protein</fullName>
    </submittedName>
</protein>
<dbReference type="InterPro" id="IPR024331">
    <property type="entry name" value="DUF3859"/>
</dbReference>
<dbReference type="RefSeq" id="WP_377007637.1">
    <property type="nucleotide sequence ID" value="NZ_JBHSLV010000016.1"/>
</dbReference>
<gene>
    <name evidence="3" type="ORF">ACFPPC_09160</name>
</gene>
<sequence>MRRIATTGAALALITMAGPAVAGPKAEVVDFGVVAGRLVDSQPEAGQRALEPVRAMQKLRYIERSDRIEARLCRNFGITVKLLPTPPFRMPDRVEVRVLHPELTRPDGRQSAETRFPSYVVDGLSHIGFTFEHDWEMAPGAWTMIVSLRGDEIARKDFTVTLPPPGAPNSDCGVG</sequence>
<name>A0ABW0H813_9HYPH</name>
<keyword evidence="4" id="KW-1185">Reference proteome</keyword>
<evidence type="ECO:0000313" key="3">
    <source>
        <dbReference type="EMBL" id="MFC5392802.1"/>
    </source>
</evidence>
<keyword evidence="1" id="KW-0732">Signal</keyword>
<proteinExistence type="predicted"/>
<comment type="caution">
    <text evidence="3">The sequence shown here is derived from an EMBL/GenBank/DDBJ whole genome shotgun (WGS) entry which is preliminary data.</text>
</comment>
<evidence type="ECO:0000259" key="2">
    <source>
        <dbReference type="Pfam" id="PF12975"/>
    </source>
</evidence>